<sequence>MTEPLALARSELMPAIDAAGPADQGDENNQKFKQKVPEVLDTHAQLAMFSGAIGNAPAPIRGISDDAS</sequence>
<dbReference type="AlphaFoldDB" id="A0A515DAB3"/>
<accession>A0A515DAB3</accession>
<evidence type="ECO:0000313" key="3">
    <source>
        <dbReference type="Proteomes" id="UP000316798"/>
    </source>
</evidence>
<feature type="region of interest" description="Disordered" evidence="1">
    <location>
        <begin position="1"/>
        <end position="30"/>
    </location>
</feature>
<dbReference type="EMBL" id="CP035503">
    <property type="protein sequence ID" value="QDL37345.1"/>
    <property type="molecule type" value="Genomic_DNA"/>
</dbReference>
<dbReference type="RefSeq" id="WP_142818515.1">
    <property type="nucleotide sequence ID" value="NZ_CP035503.1"/>
</dbReference>
<dbReference type="OrthoDB" id="9856936at2"/>
<proteinExistence type="predicted"/>
<name>A0A515DAB3_9BURK</name>
<dbReference type="Proteomes" id="UP000316798">
    <property type="component" value="Chromosome"/>
</dbReference>
<protein>
    <submittedName>
        <fullName evidence="2">Uncharacterized protein</fullName>
    </submittedName>
</protein>
<evidence type="ECO:0000256" key="1">
    <source>
        <dbReference type="SAM" id="MobiDB-lite"/>
    </source>
</evidence>
<evidence type="ECO:0000313" key="2">
    <source>
        <dbReference type="EMBL" id="QDL37345.1"/>
    </source>
</evidence>
<keyword evidence="3" id="KW-1185">Reference proteome</keyword>
<organism evidence="2 3">
    <name type="scientific">Rhodoferax sediminis</name>
    <dbReference type="NCBI Taxonomy" id="2509614"/>
    <lineage>
        <taxon>Bacteria</taxon>
        <taxon>Pseudomonadati</taxon>
        <taxon>Pseudomonadota</taxon>
        <taxon>Betaproteobacteria</taxon>
        <taxon>Burkholderiales</taxon>
        <taxon>Comamonadaceae</taxon>
        <taxon>Rhodoferax</taxon>
    </lineage>
</organism>
<dbReference type="KEGG" id="rhf:EUB48_08710"/>
<gene>
    <name evidence="2" type="ORF">EUB48_08710</name>
</gene>
<reference evidence="2 3" key="1">
    <citation type="submission" date="2019-01" db="EMBL/GenBank/DDBJ databases">
        <title>Genomic insights into a novel species Rhodoferax sp.</title>
        <authorList>
            <person name="Jin L."/>
        </authorList>
    </citation>
    <scope>NUCLEOTIDE SEQUENCE [LARGE SCALE GENOMIC DNA]</scope>
    <source>
        <strain evidence="2 3">CHu59-6-5</strain>
    </source>
</reference>